<gene>
    <name evidence="1" type="ORF">PXEA_LOCUS27376</name>
</gene>
<protein>
    <submittedName>
        <fullName evidence="1">Uncharacterized protein</fullName>
    </submittedName>
</protein>
<proteinExistence type="predicted"/>
<dbReference type="Proteomes" id="UP000784294">
    <property type="component" value="Unassembled WGS sequence"/>
</dbReference>
<evidence type="ECO:0000313" key="1">
    <source>
        <dbReference type="EMBL" id="VEL33936.1"/>
    </source>
</evidence>
<comment type="caution">
    <text evidence="1">The sequence shown here is derived from an EMBL/GenBank/DDBJ whole genome shotgun (WGS) entry which is preliminary data.</text>
</comment>
<organism evidence="1 2">
    <name type="scientific">Protopolystoma xenopodis</name>
    <dbReference type="NCBI Taxonomy" id="117903"/>
    <lineage>
        <taxon>Eukaryota</taxon>
        <taxon>Metazoa</taxon>
        <taxon>Spiralia</taxon>
        <taxon>Lophotrochozoa</taxon>
        <taxon>Platyhelminthes</taxon>
        <taxon>Monogenea</taxon>
        <taxon>Polyopisthocotylea</taxon>
        <taxon>Polystomatidea</taxon>
        <taxon>Polystomatidae</taxon>
        <taxon>Protopolystoma</taxon>
    </lineage>
</organism>
<accession>A0A3S5ANJ4</accession>
<name>A0A3S5ANJ4_9PLAT</name>
<dbReference type="EMBL" id="CAAALY010246684">
    <property type="protein sequence ID" value="VEL33936.1"/>
    <property type="molecule type" value="Genomic_DNA"/>
</dbReference>
<sequence>MLSRSEPDGETDPLLTGLGSRIQSRHDFVVFGRVPWPKEEERALVEKNFLYTPQNVDGKSFYLPMAR</sequence>
<evidence type="ECO:0000313" key="2">
    <source>
        <dbReference type="Proteomes" id="UP000784294"/>
    </source>
</evidence>
<reference evidence="1" key="1">
    <citation type="submission" date="2018-11" db="EMBL/GenBank/DDBJ databases">
        <authorList>
            <consortium name="Pathogen Informatics"/>
        </authorList>
    </citation>
    <scope>NUCLEOTIDE SEQUENCE</scope>
</reference>
<keyword evidence="2" id="KW-1185">Reference proteome</keyword>
<dbReference type="AlphaFoldDB" id="A0A3S5ANJ4"/>